<comment type="caution">
    <text evidence="1">The sequence shown here is derived from an EMBL/GenBank/DDBJ whole genome shotgun (WGS) entry which is preliminary data.</text>
</comment>
<dbReference type="EMBL" id="JAUJEA010000008">
    <property type="protein sequence ID" value="MDN5203800.1"/>
    <property type="molecule type" value="Genomic_DNA"/>
</dbReference>
<keyword evidence="2" id="KW-1185">Reference proteome</keyword>
<evidence type="ECO:0000313" key="1">
    <source>
        <dbReference type="EMBL" id="MDN5203800.1"/>
    </source>
</evidence>
<dbReference type="RefSeq" id="WP_346753823.1">
    <property type="nucleotide sequence ID" value="NZ_JAUJEA010000008.1"/>
</dbReference>
<dbReference type="Proteomes" id="UP001172082">
    <property type="component" value="Unassembled WGS sequence"/>
</dbReference>
<dbReference type="InterPro" id="IPR004981">
    <property type="entry name" value="Trp_2_3_dOase"/>
</dbReference>
<dbReference type="PANTHER" id="PTHR10138">
    <property type="entry name" value="TRYPTOPHAN 2,3-DIOXYGENASE"/>
    <property type="match status" value="1"/>
</dbReference>
<dbReference type="Pfam" id="PF03301">
    <property type="entry name" value="Trp_dioxygenase"/>
    <property type="match status" value="1"/>
</dbReference>
<dbReference type="SUPFAM" id="SSF140959">
    <property type="entry name" value="Indolic compounds 2,3-dioxygenase-like"/>
    <property type="match status" value="1"/>
</dbReference>
<sequence length="321" mass="38157">MNNTETDPKLIEQLKKLEEKYEAMGQDLSSYLDGLLYSDYLKYWDYIHLETLLSLQNPKTGFKDEIIFICYHQITELYFKLILWEMEQIVTEEDISATSLIKKQKRINNYFHQLVHSFTVMTDGMDHDEFLKFRMALLPASGFQSAQYRLIEIYATDLNNLVHVDFKDELANESNIQLLYDQIYWKQGANELASGKKTLTLTHFEEKYSASFIQKAYELRKSNLWQIFKAKMQDDPEKETLIEVLRSFDLLANVNWPLAHYKSAVRYLHKKPEDIKATGGSNWQKYLPPRFQKIMFYPELWSEEELKNWGKTWVDKEVFGK</sequence>
<proteinExistence type="predicted"/>
<dbReference type="PANTHER" id="PTHR10138:SF0">
    <property type="entry name" value="TRYPTOPHAN 2,3-DIOXYGENASE"/>
    <property type="match status" value="1"/>
</dbReference>
<accession>A0ABT8KSR0</accession>
<gene>
    <name evidence="1" type="ORF">QQ008_20585</name>
</gene>
<evidence type="ECO:0000313" key="2">
    <source>
        <dbReference type="Proteomes" id="UP001172082"/>
    </source>
</evidence>
<name>A0ABT8KSR0_9BACT</name>
<organism evidence="1 2">
    <name type="scientific">Splendidivirga corallicola</name>
    <dbReference type="NCBI Taxonomy" id="3051826"/>
    <lineage>
        <taxon>Bacteria</taxon>
        <taxon>Pseudomonadati</taxon>
        <taxon>Bacteroidota</taxon>
        <taxon>Cytophagia</taxon>
        <taxon>Cytophagales</taxon>
        <taxon>Splendidivirgaceae</taxon>
        <taxon>Splendidivirga</taxon>
    </lineage>
</organism>
<reference evidence="1" key="1">
    <citation type="submission" date="2023-06" db="EMBL/GenBank/DDBJ databases">
        <title>Genomic of Parafulvivirga corallium.</title>
        <authorList>
            <person name="Wang G."/>
        </authorList>
    </citation>
    <scope>NUCLEOTIDE SEQUENCE</scope>
    <source>
        <strain evidence="1">BMA10</strain>
    </source>
</reference>
<dbReference type="Gene3D" id="1.20.58.480">
    <property type="match status" value="1"/>
</dbReference>
<protein>
    <submittedName>
        <fullName evidence="1">Tryptophan 2,3-dioxygenase family protein</fullName>
    </submittedName>
</protein>
<dbReference type="InterPro" id="IPR037217">
    <property type="entry name" value="Trp/Indoleamine_2_3_dOase-like"/>
</dbReference>